<accession>A0A6G1D383</accession>
<evidence type="ECO:0000256" key="1">
    <source>
        <dbReference type="SAM" id="MobiDB-lite"/>
    </source>
</evidence>
<dbReference type="EMBL" id="SPHZ02000007">
    <property type="protein sequence ID" value="KAF0906861.1"/>
    <property type="molecule type" value="Genomic_DNA"/>
</dbReference>
<organism evidence="2 3">
    <name type="scientific">Oryza meyeriana var. granulata</name>
    <dbReference type="NCBI Taxonomy" id="110450"/>
    <lineage>
        <taxon>Eukaryota</taxon>
        <taxon>Viridiplantae</taxon>
        <taxon>Streptophyta</taxon>
        <taxon>Embryophyta</taxon>
        <taxon>Tracheophyta</taxon>
        <taxon>Spermatophyta</taxon>
        <taxon>Magnoliopsida</taxon>
        <taxon>Liliopsida</taxon>
        <taxon>Poales</taxon>
        <taxon>Poaceae</taxon>
        <taxon>BOP clade</taxon>
        <taxon>Oryzoideae</taxon>
        <taxon>Oryzeae</taxon>
        <taxon>Oryzinae</taxon>
        <taxon>Oryza</taxon>
        <taxon>Oryza meyeriana</taxon>
    </lineage>
</organism>
<feature type="region of interest" description="Disordered" evidence="1">
    <location>
        <begin position="84"/>
        <end position="121"/>
    </location>
</feature>
<sequence>MDRARMRDLIEALLERQPILAGDPTFLRRALVVEGVETIISPRVLEWFFEQHGEVLATVLLRDAARGERVGMLVGTAEQAEFHRRGIPADDSPAISGGRRPRGPSLAVPAAEDVAEEHGDA</sequence>
<reference evidence="2 3" key="1">
    <citation type="submission" date="2019-11" db="EMBL/GenBank/DDBJ databases">
        <title>Whole genome sequence of Oryza granulata.</title>
        <authorList>
            <person name="Li W."/>
        </authorList>
    </citation>
    <scope>NUCLEOTIDE SEQUENCE [LARGE SCALE GENOMIC DNA]</scope>
    <source>
        <strain evidence="3">cv. Menghai</strain>
        <tissue evidence="2">Leaf</tissue>
    </source>
</reference>
<evidence type="ECO:0000313" key="2">
    <source>
        <dbReference type="EMBL" id="KAF0906861.1"/>
    </source>
</evidence>
<comment type="caution">
    <text evidence="2">The sequence shown here is derived from an EMBL/GenBank/DDBJ whole genome shotgun (WGS) entry which is preliminary data.</text>
</comment>
<dbReference type="AlphaFoldDB" id="A0A6G1D383"/>
<proteinExistence type="predicted"/>
<protein>
    <submittedName>
        <fullName evidence="2">Uncharacterized protein</fullName>
    </submittedName>
</protein>
<evidence type="ECO:0000313" key="3">
    <source>
        <dbReference type="Proteomes" id="UP000479710"/>
    </source>
</evidence>
<keyword evidence="3" id="KW-1185">Reference proteome</keyword>
<gene>
    <name evidence="2" type="ORF">E2562_013255</name>
</gene>
<name>A0A6G1D383_9ORYZ</name>
<dbReference type="Proteomes" id="UP000479710">
    <property type="component" value="Unassembled WGS sequence"/>
</dbReference>